<dbReference type="AlphaFoldDB" id="A0A0F6YJ39"/>
<gene>
    <name evidence="1" type="ORF">DB32_004609</name>
</gene>
<dbReference type="EMBL" id="CP011125">
    <property type="protein sequence ID" value="AKF07460.1"/>
    <property type="molecule type" value="Genomic_DNA"/>
</dbReference>
<sequence>MVLALSIPSLLTIGCSEGGGGRMRDPDGGTVQPTFDGGPLEPECGDGFDECPTGFLCAAVGGIPRCVPDPDRPPPGDGTDCRPCDAPGECRMGVCVQPSDSGAFCEFDPECGEDELCIAGRCTHDPRIPIPCDASMMCPPPLTCGEDGVCHCAFTTDCPIGLECTDGLCVPGPGGGACFADDMCPPEDLCEAGRCRPRTVCDITNPDLAGTWTMTSTLHVGEAVPAWIADVEDIFRFLGTDGTCIDWDGLPDWVDMEICRLAQPFIAEYLPPWSRDVFRAVADLNVVLDTWVIDETMTLRAGAVADSYRGTHTWDRVTFMYRATPIVGDPLMVRDWRFSPSEFNASAVCGEFNIERHTINVSIGSIVAWLLDALVYEGSGRRWTTLREALTEVAGGFCDGLAQAAEDAVDYPNVGTTVDNVCTGIVSAGVDAAIDAVVNARIGADAITLRGNATISGPNTLSPGRWDGTLVGRGFSGTFDARR</sequence>
<accession>A0A0F6YJ39</accession>
<organism evidence="1 2">
    <name type="scientific">Sandaracinus amylolyticus</name>
    <dbReference type="NCBI Taxonomy" id="927083"/>
    <lineage>
        <taxon>Bacteria</taxon>
        <taxon>Pseudomonadati</taxon>
        <taxon>Myxococcota</taxon>
        <taxon>Polyangia</taxon>
        <taxon>Polyangiales</taxon>
        <taxon>Sandaracinaceae</taxon>
        <taxon>Sandaracinus</taxon>
    </lineage>
</organism>
<proteinExistence type="predicted"/>
<name>A0A0F6YJ39_9BACT</name>
<evidence type="ECO:0000313" key="1">
    <source>
        <dbReference type="EMBL" id="AKF07460.1"/>
    </source>
</evidence>
<dbReference type="KEGG" id="samy:DB32_004609"/>
<protein>
    <submittedName>
        <fullName evidence="1">Tryptophan synthase alpha chain</fullName>
    </submittedName>
</protein>
<dbReference type="Proteomes" id="UP000034883">
    <property type="component" value="Chromosome"/>
</dbReference>
<reference evidence="1 2" key="1">
    <citation type="submission" date="2015-03" db="EMBL/GenBank/DDBJ databases">
        <title>Genome assembly of Sandaracinus amylolyticus DSM 53668.</title>
        <authorList>
            <person name="Sharma G."/>
            <person name="Subramanian S."/>
        </authorList>
    </citation>
    <scope>NUCLEOTIDE SEQUENCE [LARGE SCALE GENOMIC DNA]</scope>
    <source>
        <strain evidence="1 2">DSM 53668</strain>
    </source>
</reference>
<keyword evidence="2" id="KW-1185">Reference proteome</keyword>
<evidence type="ECO:0000313" key="2">
    <source>
        <dbReference type="Proteomes" id="UP000034883"/>
    </source>
</evidence>